<dbReference type="Proteomes" id="UP000838324">
    <property type="component" value="Unassembled WGS sequence"/>
</dbReference>
<sequence>MLEGLKELKNWVVGIWQPGMTSGEEDYLNMEYTVQRHLHTPQSPSPLTYEEQARIKSVKYH</sequence>
<keyword evidence="2" id="KW-1185">Reference proteome</keyword>
<proteinExistence type="predicted"/>
<dbReference type="RefSeq" id="WP_236335365.1">
    <property type="nucleotide sequence ID" value="NZ_CAKMMG010000005.1"/>
</dbReference>
<evidence type="ECO:0000313" key="1">
    <source>
        <dbReference type="EMBL" id="CAH1211694.1"/>
    </source>
</evidence>
<comment type="caution">
    <text evidence="1">The sequence shown here is derived from an EMBL/GenBank/DDBJ whole genome shotgun (WGS) entry which is preliminary data.</text>
</comment>
<protein>
    <submittedName>
        <fullName evidence="1">Uncharacterized protein</fullName>
    </submittedName>
</protein>
<accession>A0ABM9CEW7</accession>
<reference evidence="1" key="1">
    <citation type="submission" date="2022-01" db="EMBL/GenBank/DDBJ databases">
        <authorList>
            <person name="Criscuolo A."/>
        </authorList>
    </citation>
    <scope>NUCLEOTIDE SEQUENCE</scope>
    <source>
        <strain evidence="1">CIP111892</strain>
    </source>
</reference>
<dbReference type="EMBL" id="CAKMMG010000005">
    <property type="protein sequence ID" value="CAH1211694.1"/>
    <property type="molecule type" value="Genomic_DNA"/>
</dbReference>
<organism evidence="1 2">
    <name type="scientific">Paenibacillus auburnensis</name>
    <dbReference type="NCBI Taxonomy" id="2905649"/>
    <lineage>
        <taxon>Bacteria</taxon>
        <taxon>Bacillati</taxon>
        <taxon>Bacillota</taxon>
        <taxon>Bacilli</taxon>
        <taxon>Bacillales</taxon>
        <taxon>Paenibacillaceae</taxon>
        <taxon>Paenibacillus</taxon>
    </lineage>
</organism>
<name>A0ABM9CEW7_9BACL</name>
<evidence type="ECO:0000313" key="2">
    <source>
        <dbReference type="Proteomes" id="UP000838324"/>
    </source>
</evidence>
<gene>
    <name evidence="1" type="ORF">PAECIP111892_03623</name>
</gene>